<sequence length="122" mass="13051">MFTFVTSVAGIFGMNMRNTMEDSVVAFYVTTVASFLGGLAMCAAFLGYVLHRRLLMLPAVNGGGGCGAASGGSDCWDPAAIMQRGGVWLLPGADYEKEDGIEEDEERGKGSIWTWGWKDKVA</sequence>
<protein>
    <submittedName>
        <fullName evidence="2">Uncharacterized protein</fullName>
    </submittedName>
</protein>
<accession>A0A8J4BH43</accession>
<reference evidence="2" key="1">
    <citation type="journal article" date="2021" name="Proc. Natl. Acad. Sci. U.S.A.">
        <title>Three genomes in the algal genus Volvox reveal the fate of a haploid sex-determining region after a transition to homothallism.</title>
        <authorList>
            <person name="Yamamoto K."/>
            <person name="Hamaji T."/>
            <person name="Kawai-Toyooka H."/>
            <person name="Matsuzaki R."/>
            <person name="Takahashi F."/>
            <person name="Nishimura Y."/>
            <person name="Kawachi M."/>
            <person name="Noguchi H."/>
            <person name="Minakuchi Y."/>
            <person name="Umen J.G."/>
            <person name="Toyoda A."/>
            <person name="Nozaki H."/>
        </authorList>
    </citation>
    <scope>NUCLEOTIDE SEQUENCE</scope>
    <source>
        <strain evidence="2">NIES-3780</strain>
    </source>
</reference>
<comment type="caution">
    <text evidence="2">The sequence shown here is derived from an EMBL/GenBank/DDBJ whole genome shotgun (WGS) entry which is preliminary data.</text>
</comment>
<dbReference type="AlphaFoldDB" id="A0A8J4BH43"/>
<organism evidence="2 3">
    <name type="scientific">Volvox africanus</name>
    <dbReference type="NCBI Taxonomy" id="51714"/>
    <lineage>
        <taxon>Eukaryota</taxon>
        <taxon>Viridiplantae</taxon>
        <taxon>Chlorophyta</taxon>
        <taxon>core chlorophytes</taxon>
        <taxon>Chlorophyceae</taxon>
        <taxon>CS clade</taxon>
        <taxon>Chlamydomonadales</taxon>
        <taxon>Volvocaceae</taxon>
        <taxon>Volvox</taxon>
    </lineage>
</organism>
<proteinExistence type="predicted"/>
<evidence type="ECO:0000313" key="2">
    <source>
        <dbReference type="EMBL" id="GIL62020.1"/>
    </source>
</evidence>
<name>A0A8J4BH43_9CHLO</name>
<keyword evidence="1" id="KW-1133">Transmembrane helix</keyword>
<dbReference type="EMBL" id="BNCO01000049">
    <property type="protein sequence ID" value="GIL62020.1"/>
    <property type="molecule type" value="Genomic_DNA"/>
</dbReference>
<keyword evidence="1" id="KW-0472">Membrane</keyword>
<gene>
    <name evidence="2" type="ORF">Vafri_16338</name>
</gene>
<keyword evidence="1" id="KW-0812">Transmembrane</keyword>
<feature type="transmembrane region" description="Helical" evidence="1">
    <location>
        <begin position="25"/>
        <end position="50"/>
    </location>
</feature>
<evidence type="ECO:0000256" key="1">
    <source>
        <dbReference type="SAM" id="Phobius"/>
    </source>
</evidence>
<dbReference type="Proteomes" id="UP000747399">
    <property type="component" value="Unassembled WGS sequence"/>
</dbReference>
<keyword evidence="3" id="KW-1185">Reference proteome</keyword>
<evidence type="ECO:0000313" key="3">
    <source>
        <dbReference type="Proteomes" id="UP000747399"/>
    </source>
</evidence>